<keyword evidence="3" id="KW-0378">Hydrolase</keyword>
<gene>
    <name evidence="3" type="ORF">C7379_10417</name>
</gene>
<keyword evidence="4" id="KW-1185">Reference proteome</keyword>
<dbReference type="RefSeq" id="WP_116615938.1">
    <property type="nucleotide sequence ID" value="NZ_QENY01000004.1"/>
</dbReference>
<dbReference type="CDD" id="cd20736">
    <property type="entry name" value="PoNe_Nuclease"/>
    <property type="match status" value="1"/>
</dbReference>
<dbReference type="Pfam" id="PF02021">
    <property type="entry name" value="UPF0102"/>
    <property type="match status" value="1"/>
</dbReference>
<comment type="caution">
    <text evidence="3">The sequence shown here is derived from an EMBL/GenBank/DDBJ whole genome shotgun (WGS) entry which is preliminary data.</text>
</comment>
<dbReference type="Proteomes" id="UP000245870">
    <property type="component" value="Unassembled WGS sequence"/>
</dbReference>
<organism evidence="3 4">
    <name type="scientific">Hallella colorans</name>
    <dbReference type="NCBI Taxonomy" id="1703337"/>
    <lineage>
        <taxon>Bacteria</taxon>
        <taxon>Pseudomonadati</taxon>
        <taxon>Bacteroidota</taxon>
        <taxon>Bacteroidia</taxon>
        <taxon>Bacteroidales</taxon>
        <taxon>Prevotellaceae</taxon>
        <taxon>Hallella</taxon>
    </lineage>
</organism>
<keyword evidence="3" id="KW-0255">Endonuclease</keyword>
<dbReference type="InterPro" id="IPR003509">
    <property type="entry name" value="UPF0102_YraN-like"/>
</dbReference>
<dbReference type="SUPFAM" id="SSF52980">
    <property type="entry name" value="Restriction endonuclease-like"/>
    <property type="match status" value="1"/>
</dbReference>
<evidence type="ECO:0000256" key="2">
    <source>
        <dbReference type="HAMAP-Rule" id="MF_00048"/>
    </source>
</evidence>
<protein>
    <recommendedName>
        <fullName evidence="2">UPF0102 protein C7379_10417</fullName>
    </recommendedName>
</protein>
<proteinExistence type="inferred from homology"/>
<dbReference type="GO" id="GO:0003676">
    <property type="term" value="F:nucleic acid binding"/>
    <property type="evidence" value="ECO:0007669"/>
    <property type="project" value="InterPro"/>
</dbReference>
<dbReference type="HAMAP" id="MF_00048">
    <property type="entry name" value="UPF0102"/>
    <property type="match status" value="1"/>
</dbReference>
<dbReference type="GO" id="GO:0004519">
    <property type="term" value="F:endonuclease activity"/>
    <property type="evidence" value="ECO:0007669"/>
    <property type="project" value="UniProtKB-KW"/>
</dbReference>
<dbReference type="Gene3D" id="3.40.1350.10">
    <property type="match status" value="1"/>
</dbReference>
<evidence type="ECO:0000313" key="3">
    <source>
        <dbReference type="EMBL" id="PVX57403.1"/>
    </source>
</evidence>
<dbReference type="EMBL" id="QENY01000004">
    <property type="protein sequence ID" value="PVX57403.1"/>
    <property type="molecule type" value="Genomic_DNA"/>
</dbReference>
<reference evidence="3 4" key="1">
    <citation type="submission" date="2018-05" db="EMBL/GenBank/DDBJ databases">
        <title>Genomic Encyclopedia of Type Strains, Phase IV (KMG-IV): sequencing the most valuable type-strain genomes for metagenomic binning, comparative biology and taxonomic classification.</title>
        <authorList>
            <person name="Goeker M."/>
        </authorList>
    </citation>
    <scope>NUCLEOTIDE SEQUENCE [LARGE SCALE GENOMIC DNA]</scope>
    <source>
        <strain evidence="3 4">DSM 100333</strain>
    </source>
</reference>
<evidence type="ECO:0000256" key="1">
    <source>
        <dbReference type="ARBA" id="ARBA00006738"/>
    </source>
</evidence>
<name>A0A2U0UIE4_9BACT</name>
<dbReference type="PANTHER" id="PTHR34039">
    <property type="entry name" value="UPF0102 PROTEIN YRAN"/>
    <property type="match status" value="1"/>
</dbReference>
<dbReference type="InterPro" id="IPR011856">
    <property type="entry name" value="tRNA_endonuc-like_dom_sf"/>
</dbReference>
<dbReference type="AlphaFoldDB" id="A0A2U0UIE4"/>
<comment type="similarity">
    <text evidence="1 2">Belongs to the UPF0102 family.</text>
</comment>
<sequence length="127" mass="14452">MAKHNHLGLWGEQVAARYLAERGYVIMERDWRFGRGKPDIDLICKTPDGRAVVFVEVKTREDDVSQAPEDAVDMRKMRRIGRAADEYVKTLDIVDDLRFDIVAIVGSEGDTNPQINHIEDAFNPLLV</sequence>
<keyword evidence="3" id="KW-0540">Nuclease</keyword>
<dbReference type="OrthoDB" id="9802516at2"/>
<evidence type="ECO:0000313" key="4">
    <source>
        <dbReference type="Proteomes" id="UP000245870"/>
    </source>
</evidence>
<dbReference type="PANTHER" id="PTHR34039:SF1">
    <property type="entry name" value="UPF0102 PROTEIN YRAN"/>
    <property type="match status" value="1"/>
</dbReference>
<dbReference type="InterPro" id="IPR011335">
    <property type="entry name" value="Restrct_endonuc-II-like"/>
</dbReference>
<accession>A0A2U0UIE4</accession>